<comment type="similarity">
    <text evidence="3 10">Belongs to the cytochrome P450 family.</text>
</comment>
<dbReference type="InterPro" id="IPR036396">
    <property type="entry name" value="Cyt_P450_sf"/>
</dbReference>
<keyword evidence="5 9" id="KW-0479">Metal-binding</keyword>
<dbReference type="GO" id="GO:0004497">
    <property type="term" value="F:monooxygenase activity"/>
    <property type="evidence" value="ECO:0007669"/>
    <property type="project" value="UniProtKB-KW"/>
</dbReference>
<gene>
    <name evidence="11" type="ORF">WOLCODRAFT_165879</name>
</gene>
<comment type="pathway">
    <text evidence="2">Secondary metabolite biosynthesis.</text>
</comment>
<dbReference type="GO" id="GO:0016705">
    <property type="term" value="F:oxidoreductase activity, acting on paired donors, with incorporation or reduction of molecular oxygen"/>
    <property type="evidence" value="ECO:0007669"/>
    <property type="project" value="InterPro"/>
</dbReference>
<dbReference type="PANTHER" id="PTHR24305:SF166">
    <property type="entry name" value="CYTOCHROME P450 12A4, MITOCHONDRIAL-RELATED"/>
    <property type="match status" value="1"/>
</dbReference>
<keyword evidence="8 10" id="KW-0503">Monooxygenase</keyword>
<accession>A0A2H3IY14</accession>
<keyword evidence="6 10" id="KW-0560">Oxidoreductase</keyword>
<dbReference type="OMA" id="YMTINTE"/>
<dbReference type="SUPFAM" id="SSF48264">
    <property type="entry name" value="Cytochrome P450"/>
    <property type="match status" value="1"/>
</dbReference>
<keyword evidence="4 9" id="KW-0349">Heme</keyword>
<dbReference type="EMBL" id="KB467832">
    <property type="protein sequence ID" value="PCH34872.1"/>
    <property type="molecule type" value="Genomic_DNA"/>
</dbReference>
<keyword evidence="12" id="KW-1185">Reference proteome</keyword>
<dbReference type="PANTHER" id="PTHR24305">
    <property type="entry name" value="CYTOCHROME P450"/>
    <property type="match status" value="1"/>
</dbReference>
<sequence>MAKVLNDFIDSVQLEGGSKQWFDIMEVTAKATIAGHETTTLTLGYSILELARRPKIQERLREELMAFPGEPTYDDYSSRLPYLDAVLKETLRLYPGLPYMERVATKADVIPLGQNVMLSDGQCVKELVVQPGQTIVIPILSMHRLDSVWKDADTFRPERWLEDLPPREQLYSGWANTLAFSDGPRKCIGLRLAVFQYKVIMTTLITRCRFEDTGAKLLLKISSSLQPWVVGQTEKGPQIPVDVHLL</sequence>
<evidence type="ECO:0000256" key="10">
    <source>
        <dbReference type="RuleBase" id="RU000461"/>
    </source>
</evidence>
<feature type="binding site" description="axial binding residue" evidence="9">
    <location>
        <position position="187"/>
    </location>
    <ligand>
        <name>heme</name>
        <dbReference type="ChEBI" id="CHEBI:30413"/>
    </ligand>
    <ligandPart>
        <name>Fe</name>
        <dbReference type="ChEBI" id="CHEBI:18248"/>
    </ligandPart>
</feature>
<dbReference type="InterPro" id="IPR001128">
    <property type="entry name" value="Cyt_P450"/>
</dbReference>
<keyword evidence="7 9" id="KW-0408">Iron</keyword>
<protein>
    <submittedName>
        <fullName evidence="11">Cytochrome P450</fullName>
    </submittedName>
</protein>
<proteinExistence type="inferred from homology"/>
<comment type="cofactor">
    <cofactor evidence="1 9">
        <name>heme</name>
        <dbReference type="ChEBI" id="CHEBI:30413"/>
    </cofactor>
</comment>
<dbReference type="PRINTS" id="PR00463">
    <property type="entry name" value="EP450I"/>
</dbReference>
<evidence type="ECO:0000256" key="6">
    <source>
        <dbReference type="ARBA" id="ARBA00023002"/>
    </source>
</evidence>
<dbReference type="Proteomes" id="UP000218811">
    <property type="component" value="Unassembled WGS sequence"/>
</dbReference>
<organism evidence="11 12">
    <name type="scientific">Wolfiporia cocos (strain MD-104)</name>
    <name type="common">Brown rot fungus</name>
    <dbReference type="NCBI Taxonomy" id="742152"/>
    <lineage>
        <taxon>Eukaryota</taxon>
        <taxon>Fungi</taxon>
        <taxon>Dikarya</taxon>
        <taxon>Basidiomycota</taxon>
        <taxon>Agaricomycotina</taxon>
        <taxon>Agaricomycetes</taxon>
        <taxon>Polyporales</taxon>
        <taxon>Phaeolaceae</taxon>
        <taxon>Wolfiporia</taxon>
    </lineage>
</organism>
<evidence type="ECO:0000256" key="9">
    <source>
        <dbReference type="PIRSR" id="PIRSR602401-1"/>
    </source>
</evidence>
<dbReference type="PROSITE" id="PS00086">
    <property type="entry name" value="CYTOCHROME_P450"/>
    <property type="match status" value="1"/>
</dbReference>
<name>A0A2H3IY14_WOLCO</name>
<reference evidence="11 12" key="1">
    <citation type="journal article" date="2012" name="Science">
        <title>The Paleozoic origin of enzymatic lignin decomposition reconstructed from 31 fungal genomes.</title>
        <authorList>
            <person name="Floudas D."/>
            <person name="Binder M."/>
            <person name="Riley R."/>
            <person name="Barry K."/>
            <person name="Blanchette R.A."/>
            <person name="Henrissat B."/>
            <person name="Martinez A.T."/>
            <person name="Otillar R."/>
            <person name="Spatafora J.W."/>
            <person name="Yadav J.S."/>
            <person name="Aerts A."/>
            <person name="Benoit I."/>
            <person name="Boyd A."/>
            <person name="Carlson A."/>
            <person name="Copeland A."/>
            <person name="Coutinho P.M."/>
            <person name="de Vries R.P."/>
            <person name="Ferreira P."/>
            <person name="Findley K."/>
            <person name="Foster B."/>
            <person name="Gaskell J."/>
            <person name="Glotzer D."/>
            <person name="Gorecki P."/>
            <person name="Heitman J."/>
            <person name="Hesse C."/>
            <person name="Hori C."/>
            <person name="Igarashi K."/>
            <person name="Jurgens J.A."/>
            <person name="Kallen N."/>
            <person name="Kersten P."/>
            <person name="Kohler A."/>
            <person name="Kuees U."/>
            <person name="Kumar T.K.A."/>
            <person name="Kuo A."/>
            <person name="LaButti K."/>
            <person name="Larrondo L.F."/>
            <person name="Lindquist E."/>
            <person name="Ling A."/>
            <person name="Lombard V."/>
            <person name="Lucas S."/>
            <person name="Lundell T."/>
            <person name="Martin R."/>
            <person name="McLaughlin D.J."/>
            <person name="Morgenstern I."/>
            <person name="Morin E."/>
            <person name="Murat C."/>
            <person name="Nagy L.G."/>
            <person name="Nolan M."/>
            <person name="Ohm R.A."/>
            <person name="Patyshakuliyeva A."/>
            <person name="Rokas A."/>
            <person name="Ruiz-Duenas F.J."/>
            <person name="Sabat G."/>
            <person name="Salamov A."/>
            <person name="Samejima M."/>
            <person name="Schmutz J."/>
            <person name="Slot J.C."/>
            <person name="St John F."/>
            <person name="Stenlid J."/>
            <person name="Sun H."/>
            <person name="Sun S."/>
            <person name="Syed K."/>
            <person name="Tsang A."/>
            <person name="Wiebenga A."/>
            <person name="Young D."/>
            <person name="Pisabarro A."/>
            <person name="Eastwood D.C."/>
            <person name="Martin F."/>
            <person name="Cullen D."/>
            <person name="Grigoriev I.V."/>
            <person name="Hibbett D.S."/>
        </authorList>
    </citation>
    <scope>NUCLEOTIDE SEQUENCE [LARGE SCALE GENOMIC DNA]</scope>
    <source>
        <strain evidence="11 12">MD-104</strain>
    </source>
</reference>
<dbReference type="InterPro" id="IPR017972">
    <property type="entry name" value="Cyt_P450_CS"/>
</dbReference>
<dbReference type="GO" id="GO:0005506">
    <property type="term" value="F:iron ion binding"/>
    <property type="evidence" value="ECO:0007669"/>
    <property type="project" value="InterPro"/>
</dbReference>
<evidence type="ECO:0000256" key="8">
    <source>
        <dbReference type="ARBA" id="ARBA00023033"/>
    </source>
</evidence>
<evidence type="ECO:0000256" key="3">
    <source>
        <dbReference type="ARBA" id="ARBA00010617"/>
    </source>
</evidence>
<evidence type="ECO:0000256" key="2">
    <source>
        <dbReference type="ARBA" id="ARBA00005179"/>
    </source>
</evidence>
<evidence type="ECO:0000256" key="5">
    <source>
        <dbReference type="ARBA" id="ARBA00022723"/>
    </source>
</evidence>
<evidence type="ECO:0000313" key="12">
    <source>
        <dbReference type="Proteomes" id="UP000218811"/>
    </source>
</evidence>
<evidence type="ECO:0000313" key="11">
    <source>
        <dbReference type="EMBL" id="PCH34872.1"/>
    </source>
</evidence>
<evidence type="ECO:0000256" key="7">
    <source>
        <dbReference type="ARBA" id="ARBA00023004"/>
    </source>
</evidence>
<dbReference type="PRINTS" id="PR00385">
    <property type="entry name" value="P450"/>
</dbReference>
<dbReference type="Pfam" id="PF00067">
    <property type="entry name" value="p450"/>
    <property type="match status" value="1"/>
</dbReference>
<evidence type="ECO:0000256" key="1">
    <source>
        <dbReference type="ARBA" id="ARBA00001971"/>
    </source>
</evidence>
<dbReference type="STRING" id="742152.A0A2H3IY14"/>
<dbReference type="GO" id="GO:0020037">
    <property type="term" value="F:heme binding"/>
    <property type="evidence" value="ECO:0007669"/>
    <property type="project" value="InterPro"/>
</dbReference>
<evidence type="ECO:0000256" key="4">
    <source>
        <dbReference type="ARBA" id="ARBA00022617"/>
    </source>
</evidence>
<dbReference type="Gene3D" id="1.10.630.10">
    <property type="entry name" value="Cytochrome P450"/>
    <property type="match status" value="1"/>
</dbReference>
<dbReference type="OrthoDB" id="1470350at2759"/>
<dbReference type="AlphaFoldDB" id="A0A2H3IY14"/>
<dbReference type="InterPro" id="IPR050121">
    <property type="entry name" value="Cytochrome_P450_monoxygenase"/>
</dbReference>
<dbReference type="InterPro" id="IPR002401">
    <property type="entry name" value="Cyt_P450_E_grp-I"/>
</dbReference>